<dbReference type="GO" id="GO:0008360">
    <property type="term" value="P:regulation of cell shape"/>
    <property type="evidence" value="ECO:0007669"/>
    <property type="project" value="UniProtKB-KW"/>
</dbReference>
<evidence type="ECO:0000256" key="2">
    <source>
        <dbReference type="ARBA" id="ARBA00007739"/>
    </source>
</evidence>
<evidence type="ECO:0000256" key="4">
    <source>
        <dbReference type="ARBA" id="ARBA00022670"/>
    </source>
</evidence>
<evidence type="ECO:0000256" key="12">
    <source>
        <dbReference type="ARBA" id="ARBA00034000"/>
    </source>
</evidence>
<comment type="similarity">
    <text evidence="2">In the N-terminal section; belongs to the glycosyltransferase 51 family.</text>
</comment>
<keyword evidence="15" id="KW-0812">Transmembrane</keyword>
<dbReference type="GO" id="GO:0006508">
    <property type="term" value="P:proteolysis"/>
    <property type="evidence" value="ECO:0007669"/>
    <property type="project" value="UniProtKB-KW"/>
</dbReference>
<evidence type="ECO:0000256" key="7">
    <source>
        <dbReference type="ARBA" id="ARBA00022801"/>
    </source>
</evidence>
<keyword evidence="15" id="KW-1133">Transmembrane helix</keyword>
<dbReference type="SUPFAM" id="SSF56601">
    <property type="entry name" value="beta-lactamase/transpeptidase-like"/>
    <property type="match status" value="1"/>
</dbReference>
<evidence type="ECO:0000256" key="1">
    <source>
        <dbReference type="ARBA" id="ARBA00007090"/>
    </source>
</evidence>
<evidence type="ECO:0000256" key="14">
    <source>
        <dbReference type="SAM" id="MobiDB-lite"/>
    </source>
</evidence>
<dbReference type="Pfam" id="PF00905">
    <property type="entry name" value="Transpeptidase"/>
    <property type="match status" value="1"/>
</dbReference>
<dbReference type="NCBIfam" id="TIGR02074">
    <property type="entry name" value="PBP_1a_fam"/>
    <property type="match status" value="1"/>
</dbReference>
<dbReference type="OrthoDB" id="9766909at2"/>
<keyword evidence="4" id="KW-0645">Protease</keyword>
<dbReference type="EMBL" id="CP022983">
    <property type="protein sequence ID" value="ASV69232.1"/>
    <property type="molecule type" value="Genomic_DNA"/>
</dbReference>
<sequence length="878" mass="96911">MSEQYKSREERRKQQQQSPKPKKKKSGKTLFKKIFLTLIALGIVGMIAGAATFAFMVKDAPELDPALLKDPIPSVLLDINGEKITEVGAGNLDYVEYEDIPDLVENAFLATEDVRFYEHNGMDLIRLGGAVIANVTKGFGSEGASTITQQVVKNSFLNNEKTISRKAQEAWLSFQLERKYTKQEIFEMYVNKIYMSENSHGVLTASRLYFGKDLDELELHEAALLAGMPQSPNNYNPFTHPENAEKRRNIVLSLMNQHGFISEEQKTEAQSIPITEGLVPEGEREIEDDTPYDSFVDVVIDEVTEKYPDLDIFSDGLTIHTTADKDIQKYVSNILNSEDVIQYPDEEFQAGITLLDSSNGEVRAIGGGRNQEVKRGFNFATDQKRQAGSTFKPIAGYAPAIEFNQWGTYHTLVDEPYKYSEGTEVNNWDNSFKGTMTMRQALAESRNIPAVKAIQEVGTEQSMEFANRLGFNFKDEYYESSVLGTKAVSPMEMAGAYSAFANEGFYTDPHTVKAIEMRDGTKIDTTPESEAVMNDYTAFMITDMLKTAISSGTGTTANIQGLPVAGKTGTTNYTAEEKQKYDIPNGATPDAWFAGYTTNYTAAIWTGYESRKTYLPSNGYDQKIAQMLFKNIMQYASEGKETADFKMPNSVEKVAIEKGSNPAKLASEYTPSDQIITEYAVKGNAPKTVSEKFDKLEAPNGFNAKYNKEANTIELVWKHKDKDNTQFVVTGAINDGGAQELTTTSETSLTIENPEPDSTYTFTVKAVQDGKESDAAQTSVNIPSNEEEPEEVEPPEEETPGDGQQPPGDEEGGNDNENGNGDGNNSENGDGNGNNNGEGNDNNNGNENGNGNGNEDNSEEENQSPEEEPSPPDENPEE</sequence>
<dbReference type="Pfam" id="PF00912">
    <property type="entry name" value="Transgly"/>
    <property type="match status" value="1"/>
</dbReference>
<dbReference type="GO" id="GO:0009002">
    <property type="term" value="F:serine-type D-Ala-D-Ala carboxypeptidase activity"/>
    <property type="evidence" value="ECO:0007669"/>
    <property type="project" value="UniProtKB-EC"/>
</dbReference>
<dbReference type="InterPro" id="IPR023346">
    <property type="entry name" value="Lysozyme-like_dom_sf"/>
</dbReference>
<keyword evidence="18" id="KW-1185">Reference proteome</keyword>
<gene>
    <name evidence="17" type="ORF">CKF48_19115</name>
</gene>
<proteinExistence type="inferred from homology"/>
<feature type="region of interest" description="Disordered" evidence="14">
    <location>
        <begin position="1"/>
        <end position="26"/>
    </location>
</feature>
<evidence type="ECO:0000256" key="5">
    <source>
        <dbReference type="ARBA" id="ARBA00022676"/>
    </source>
</evidence>
<keyword evidence="3" id="KW-0121">Carboxypeptidase</keyword>
<dbReference type="InterPro" id="IPR050396">
    <property type="entry name" value="Glycosyltr_51/Transpeptidase"/>
</dbReference>
<dbReference type="InterPro" id="IPR036116">
    <property type="entry name" value="FN3_sf"/>
</dbReference>
<accession>A0A248TM43</accession>
<evidence type="ECO:0000256" key="8">
    <source>
        <dbReference type="ARBA" id="ARBA00022960"/>
    </source>
</evidence>
<keyword evidence="9" id="KW-0573">Peptidoglycan synthesis</keyword>
<dbReference type="GO" id="GO:0009252">
    <property type="term" value="P:peptidoglycan biosynthetic process"/>
    <property type="evidence" value="ECO:0007669"/>
    <property type="project" value="UniProtKB-KW"/>
</dbReference>
<dbReference type="KEGG" id="bko:CKF48_19115"/>
<evidence type="ECO:0000313" key="17">
    <source>
        <dbReference type="EMBL" id="ASV69232.1"/>
    </source>
</evidence>
<dbReference type="InterPro" id="IPR001460">
    <property type="entry name" value="PCN-bd_Tpept"/>
</dbReference>
<keyword evidence="15" id="KW-0472">Membrane</keyword>
<dbReference type="GO" id="GO:0008658">
    <property type="term" value="F:penicillin binding"/>
    <property type="evidence" value="ECO:0007669"/>
    <property type="project" value="InterPro"/>
</dbReference>
<protein>
    <submittedName>
        <fullName evidence="17">Penicillin-binding protein</fullName>
    </submittedName>
</protein>
<feature type="compositionally biased region" description="Low complexity" evidence="14">
    <location>
        <begin position="837"/>
        <end position="855"/>
    </location>
</feature>
<evidence type="ECO:0000256" key="11">
    <source>
        <dbReference type="ARBA" id="ARBA00023316"/>
    </source>
</evidence>
<dbReference type="GO" id="GO:0008955">
    <property type="term" value="F:peptidoglycan glycosyltransferase activity"/>
    <property type="evidence" value="ECO:0007669"/>
    <property type="project" value="UniProtKB-EC"/>
</dbReference>
<dbReference type="Pfam" id="PF00041">
    <property type="entry name" value="fn3"/>
    <property type="match status" value="1"/>
</dbReference>
<feature type="compositionally biased region" description="Low complexity" evidence="14">
    <location>
        <begin position="815"/>
        <end position="829"/>
    </location>
</feature>
<evidence type="ECO:0000256" key="15">
    <source>
        <dbReference type="SAM" id="Phobius"/>
    </source>
</evidence>
<keyword evidence="10" id="KW-0511">Multifunctional enzyme</keyword>
<dbReference type="InterPro" id="IPR013783">
    <property type="entry name" value="Ig-like_fold"/>
</dbReference>
<evidence type="ECO:0000256" key="9">
    <source>
        <dbReference type="ARBA" id="ARBA00022984"/>
    </source>
</evidence>
<evidence type="ECO:0000256" key="10">
    <source>
        <dbReference type="ARBA" id="ARBA00023268"/>
    </source>
</evidence>
<feature type="compositionally biased region" description="Acidic residues" evidence="14">
    <location>
        <begin position="856"/>
        <end position="878"/>
    </location>
</feature>
<dbReference type="SUPFAM" id="SSF49265">
    <property type="entry name" value="Fibronectin type III"/>
    <property type="match status" value="1"/>
</dbReference>
<keyword evidence="6" id="KW-0808">Transferase</keyword>
<feature type="compositionally biased region" description="Acidic residues" evidence="14">
    <location>
        <begin position="785"/>
        <end position="800"/>
    </location>
</feature>
<feature type="transmembrane region" description="Helical" evidence="15">
    <location>
        <begin position="34"/>
        <end position="57"/>
    </location>
</feature>
<dbReference type="FunFam" id="1.10.3810.10:FF:000001">
    <property type="entry name" value="Penicillin-binding protein 1A"/>
    <property type="match status" value="1"/>
</dbReference>
<dbReference type="PANTHER" id="PTHR32282">
    <property type="entry name" value="BINDING PROTEIN TRANSPEPTIDASE, PUTATIVE-RELATED"/>
    <property type="match status" value="1"/>
</dbReference>
<feature type="domain" description="Fibronectin type-III" evidence="16">
    <location>
        <begin position="698"/>
        <end position="787"/>
    </location>
</feature>
<dbReference type="InterPro" id="IPR001264">
    <property type="entry name" value="Glyco_trans_51"/>
</dbReference>
<comment type="catalytic activity">
    <reaction evidence="13">
        <text>[GlcNAc-(1-&gt;4)-Mur2Ac(oyl-L-Ala-gamma-D-Glu-L-Lys-D-Ala-D-Ala)](n)-di-trans,octa-cis-undecaprenyl diphosphate + beta-D-GlcNAc-(1-&gt;4)-Mur2Ac(oyl-L-Ala-gamma-D-Glu-L-Lys-D-Ala-D-Ala)-di-trans,octa-cis-undecaprenyl diphosphate = [GlcNAc-(1-&gt;4)-Mur2Ac(oyl-L-Ala-gamma-D-Glu-L-Lys-D-Ala-D-Ala)](n+1)-di-trans,octa-cis-undecaprenyl diphosphate + di-trans,octa-cis-undecaprenyl diphosphate + H(+)</text>
        <dbReference type="Rhea" id="RHEA:23708"/>
        <dbReference type="Rhea" id="RHEA-COMP:9602"/>
        <dbReference type="Rhea" id="RHEA-COMP:9603"/>
        <dbReference type="ChEBI" id="CHEBI:15378"/>
        <dbReference type="ChEBI" id="CHEBI:58405"/>
        <dbReference type="ChEBI" id="CHEBI:60033"/>
        <dbReference type="ChEBI" id="CHEBI:78435"/>
        <dbReference type="EC" id="2.4.99.28"/>
    </reaction>
</comment>
<dbReference type="SUPFAM" id="SSF53955">
    <property type="entry name" value="Lysozyme-like"/>
    <property type="match status" value="1"/>
</dbReference>
<evidence type="ECO:0000256" key="13">
    <source>
        <dbReference type="ARBA" id="ARBA00049902"/>
    </source>
</evidence>
<dbReference type="GO" id="GO:0030288">
    <property type="term" value="C:outer membrane-bounded periplasmic space"/>
    <property type="evidence" value="ECO:0007669"/>
    <property type="project" value="TreeGrafter"/>
</dbReference>
<dbReference type="PANTHER" id="PTHR32282:SF29">
    <property type="entry name" value="PENICILLIN-BINDING PROTEIN 1A"/>
    <property type="match status" value="1"/>
</dbReference>
<dbReference type="RefSeq" id="WP_095372796.1">
    <property type="nucleotide sequence ID" value="NZ_CP022983.1"/>
</dbReference>
<feature type="region of interest" description="Disordered" evidence="14">
    <location>
        <begin position="770"/>
        <end position="878"/>
    </location>
</feature>
<organism evidence="17 18">
    <name type="scientific">Cytobacillus kochii</name>
    <dbReference type="NCBI Taxonomy" id="859143"/>
    <lineage>
        <taxon>Bacteria</taxon>
        <taxon>Bacillati</taxon>
        <taxon>Bacillota</taxon>
        <taxon>Bacilli</taxon>
        <taxon>Bacillales</taxon>
        <taxon>Bacillaceae</taxon>
        <taxon>Cytobacillus</taxon>
    </lineage>
</organism>
<dbReference type="AlphaFoldDB" id="A0A248TM43"/>
<keyword evidence="8" id="KW-0133">Cell shape</keyword>
<dbReference type="Gene3D" id="3.40.710.10">
    <property type="entry name" value="DD-peptidase/beta-lactamase superfamily"/>
    <property type="match status" value="1"/>
</dbReference>
<dbReference type="Gene3D" id="1.10.3810.10">
    <property type="entry name" value="Biosynthetic peptidoglycan transglycosylase-like"/>
    <property type="match status" value="1"/>
</dbReference>
<dbReference type="PROSITE" id="PS50853">
    <property type="entry name" value="FN3"/>
    <property type="match status" value="1"/>
</dbReference>
<dbReference type="InterPro" id="IPR036950">
    <property type="entry name" value="PBP_transglycosylase"/>
</dbReference>
<evidence type="ECO:0000313" key="18">
    <source>
        <dbReference type="Proteomes" id="UP000215137"/>
    </source>
</evidence>
<name>A0A248TM43_9BACI</name>
<dbReference type="Proteomes" id="UP000215137">
    <property type="component" value="Chromosome"/>
</dbReference>
<keyword evidence="11" id="KW-0961">Cell wall biogenesis/degradation</keyword>
<comment type="similarity">
    <text evidence="1">In the C-terminal section; belongs to the transpeptidase family.</text>
</comment>
<dbReference type="GO" id="GO:0071555">
    <property type="term" value="P:cell wall organization"/>
    <property type="evidence" value="ECO:0007669"/>
    <property type="project" value="UniProtKB-KW"/>
</dbReference>
<dbReference type="InterPro" id="IPR012338">
    <property type="entry name" value="Beta-lactam/transpept-like"/>
</dbReference>
<feature type="compositionally biased region" description="Polar residues" evidence="14">
    <location>
        <begin position="775"/>
        <end position="784"/>
    </location>
</feature>
<evidence type="ECO:0000256" key="6">
    <source>
        <dbReference type="ARBA" id="ARBA00022679"/>
    </source>
</evidence>
<keyword evidence="7" id="KW-0378">Hydrolase</keyword>
<feature type="compositionally biased region" description="Basic and acidic residues" evidence="14">
    <location>
        <begin position="1"/>
        <end position="13"/>
    </location>
</feature>
<keyword evidence="5" id="KW-0328">Glycosyltransferase</keyword>
<dbReference type="Gene3D" id="2.60.40.10">
    <property type="entry name" value="Immunoglobulins"/>
    <property type="match status" value="1"/>
</dbReference>
<evidence type="ECO:0000256" key="3">
    <source>
        <dbReference type="ARBA" id="ARBA00022645"/>
    </source>
</evidence>
<reference evidence="17 18" key="1">
    <citation type="submission" date="2017-08" db="EMBL/GenBank/DDBJ databases">
        <title>Complete Genome Sequence of Bacillus kochii Oregon-R-modENCODE STRAIN BDGP4, isolated from Drosophila melanogaster gut.</title>
        <authorList>
            <person name="Wan K.H."/>
            <person name="Yu C."/>
            <person name="Park S."/>
            <person name="Hammonds A.S."/>
            <person name="Booth B.W."/>
            <person name="Celniker S.E."/>
        </authorList>
    </citation>
    <scope>NUCLEOTIDE SEQUENCE [LARGE SCALE GENOMIC DNA]</scope>
    <source>
        <strain evidence="17 18">BDGP4</strain>
    </source>
</reference>
<evidence type="ECO:0000259" key="16">
    <source>
        <dbReference type="PROSITE" id="PS50853"/>
    </source>
</evidence>
<dbReference type="InterPro" id="IPR003961">
    <property type="entry name" value="FN3_dom"/>
</dbReference>
<comment type="catalytic activity">
    <reaction evidence="12">
        <text>Preferential cleavage: (Ac)2-L-Lys-D-Ala-|-D-Ala. Also transpeptidation of peptidyl-alanyl moieties that are N-acyl substituents of D-alanine.</text>
        <dbReference type="EC" id="3.4.16.4"/>
    </reaction>
</comment>